<dbReference type="InterPro" id="IPR009589">
    <property type="entry name" value="PH_YyaB-like"/>
</dbReference>
<name>A0AAQ1UGQ6_9BACT</name>
<keyword evidence="1" id="KW-0812">Transmembrane</keyword>
<keyword evidence="1" id="KW-0472">Membrane</keyword>
<protein>
    <recommendedName>
        <fullName evidence="2">Uncharacterized protein YyaB-like PH domain-containing protein</fullName>
    </recommendedName>
</protein>
<proteinExistence type="predicted"/>
<dbReference type="GO" id="GO:0030153">
    <property type="term" value="P:bacteriocin immunity"/>
    <property type="evidence" value="ECO:0007669"/>
    <property type="project" value="InterPro"/>
</dbReference>
<dbReference type="RefSeq" id="WP_004345470.1">
    <property type="nucleotide sequence ID" value="NZ_CAURJP010000047.1"/>
</dbReference>
<organism evidence="3 4">
    <name type="scientific">Segatella buccae</name>
    <dbReference type="NCBI Taxonomy" id="28126"/>
    <lineage>
        <taxon>Bacteria</taxon>
        <taxon>Pseudomonadati</taxon>
        <taxon>Bacteroidota</taxon>
        <taxon>Bacteroidia</taxon>
        <taxon>Bacteroidales</taxon>
        <taxon>Prevotellaceae</taxon>
        <taxon>Segatella</taxon>
    </lineage>
</organism>
<feature type="transmembrane region" description="Helical" evidence="1">
    <location>
        <begin position="12"/>
        <end position="29"/>
    </location>
</feature>
<accession>A0AAQ1UGQ6</accession>
<dbReference type="EMBL" id="UGTJ01000001">
    <property type="protein sequence ID" value="SUB79743.1"/>
    <property type="molecule type" value="Genomic_DNA"/>
</dbReference>
<dbReference type="GeneID" id="93536189"/>
<dbReference type="Proteomes" id="UP000255283">
    <property type="component" value="Unassembled WGS sequence"/>
</dbReference>
<reference evidence="3 4" key="1">
    <citation type="submission" date="2018-06" db="EMBL/GenBank/DDBJ databases">
        <authorList>
            <consortium name="Pathogen Informatics"/>
            <person name="Doyle S."/>
        </authorList>
    </citation>
    <scope>NUCLEOTIDE SEQUENCE [LARGE SCALE GENOMIC DNA]</scope>
    <source>
        <strain evidence="3 4">NCTC13063</strain>
    </source>
</reference>
<sequence length="148" mass="16797">MDRTFHRRFTVGAKSGIALFSLLALYFFWTKTAVIGLLLLIVVVGMIERVIHTTYTFRRVKPIDRDEEHEFLVIDKGRLSTNVNIPVNEIVKVSTIRTALGLGHYLLLEYGAGNMTGVEPENEEAFLNELKKRQAIGDMAVKKEDDET</sequence>
<gene>
    <name evidence="3" type="ORF">NCTC13063_01013</name>
</gene>
<dbReference type="AlphaFoldDB" id="A0AAQ1UGQ6"/>
<comment type="caution">
    <text evidence="3">The sequence shown here is derived from an EMBL/GenBank/DDBJ whole genome shotgun (WGS) entry which is preliminary data.</text>
</comment>
<evidence type="ECO:0000256" key="1">
    <source>
        <dbReference type="SAM" id="Phobius"/>
    </source>
</evidence>
<feature type="domain" description="Uncharacterized protein YyaB-like PH" evidence="2">
    <location>
        <begin position="70"/>
        <end position="133"/>
    </location>
</feature>
<feature type="transmembrane region" description="Helical" evidence="1">
    <location>
        <begin position="35"/>
        <end position="51"/>
    </location>
</feature>
<evidence type="ECO:0000259" key="2">
    <source>
        <dbReference type="Pfam" id="PF06713"/>
    </source>
</evidence>
<evidence type="ECO:0000313" key="3">
    <source>
        <dbReference type="EMBL" id="SUB79743.1"/>
    </source>
</evidence>
<evidence type="ECO:0000313" key="4">
    <source>
        <dbReference type="Proteomes" id="UP000255283"/>
    </source>
</evidence>
<dbReference type="Pfam" id="PF06713">
    <property type="entry name" value="bPH_4"/>
    <property type="match status" value="1"/>
</dbReference>
<keyword evidence="1" id="KW-1133">Transmembrane helix</keyword>